<keyword evidence="2" id="KW-1185">Reference proteome</keyword>
<dbReference type="PANTHER" id="PTHR47328">
    <property type="match status" value="1"/>
</dbReference>
<dbReference type="InterPro" id="IPR006175">
    <property type="entry name" value="YjgF/YER057c/UK114"/>
</dbReference>
<dbReference type="EMBL" id="JAOVQN010000003">
    <property type="protein sequence ID" value="MCU9837167.1"/>
    <property type="molecule type" value="Genomic_DNA"/>
</dbReference>
<evidence type="ECO:0000313" key="1">
    <source>
        <dbReference type="EMBL" id="MCU9837167.1"/>
    </source>
</evidence>
<reference evidence="1 2" key="1">
    <citation type="submission" date="2022-10" db="EMBL/GenBank/DDBJ databases">
        <title>Ruegeria sp. nov., isolated from ocean surface water.</title>
        <authorList>
            <person name="He W."/>
            <person name="Wang L."/>
            <person name="Zhang D.-F."/>
        </authorList>
    </citation>
    <scope>NUCLEOTIDE SEQUENCE [LARGE SCALE GENOMIC DNA]</scope>
    <source>
        <strain evidence="1 2">WL0004</strain>
    </source>
</reference>
<dbReference type="CDD" id="cd06150">
    <property type="entry name" value="YjgF_YER057c_UK114_like_2"/>
    <property type="match status" value="1"/>
</dbReference>
<comment type="caution">
    <text evidence="1">The sequence shown here is derived from an EMBL/GenBank/DDBJ whole genome shotgun (WGS) entry which is preliminary data.</text>
</comment>
<evidence type="ECO:0000313" key="2">
    <source>
        <dbReference type="Proteomes" id="UP001321014"/>
    </source>
</evidence>
<sequence>MPIQRYEPDVYPYLSTATVYGGVAYLSGLTSNDISLDIRGQTADTLDNVDRALALAGSDKSRLLRCEIWIADMAHFEAMNEVYLAWLDPENIPSRVCTQARLWHDDCLIEIMVTAVSA</sequence>
<dbReference type="PANTHER" id="PTHR47328:SF1">
    <property type="entry name" value="RUTC FAMILY PROTEIN YOAB"/>
    <property type="match status" value="1"/>
</dbReference>
<dbReference type="Pfam" id="PF01042">
    <property type="entry name" value="Ribonuc_L-PSP"/>
    <property type="match status" value="1"/>
</dbReference>
<proteinExistence type="predicted"/>
<dbReference type="InterPro" id="IPR035959">
    <property type="entry name" value="RutC-like_sf"/>
</dbReference>
<accession>A0ABT2WMP4</accession>
<dbReference type="Proteomes" id="UP001321014">
    <property type="component" value="Unassembled WGS sequence"/>
</dbReference>
<dbReference type="InterPro" id="IPR035709">
    <property type="entry name" value="YoaB-like"/>
</dbReference>
<dbReference type="SUPFAM" id="SSF55298">
    <property type="entry name" value="YjgF-like"/>
    <property type="match status" value="1"/>
</dbReference>
<protein>
    <submittedName>
        <fullName evidence="1">RidA family protein</fullName>
    </submittedName>
</protein>
<name>A0ABT2WMP4_9RHOB</name>
<dbReference type="Gene3D" id="3.30.1330.40">
    <property type="entry name" value="RutC-like"/>
    <property type="match status" value="1"/>
</dbReference>
<organism evidence="1 2">
    <name type="scientific">Ruegeria marisflavi</name>
    <dbReference type="NCBI Taxonomy" id="2984152"/>
    <lineage>
        <taxon>Bacteria</taxon>
        <taxon>Pseudomonadati</taxon>
        <taxon>Pseudomonadota</taxon>
        <taxon>Alphaproteobacteria</taxon>
        <taxon>Rhodobacterales</taxon>
        <taxon>Roseobacteraceae</taxon>
        <taxon>Ruegeria</taxon>
    </lineage>
</organism>
<dbReference type="RefSeq" id="WP_263387329.1">
    <property type="nucleotide sequence ID" value="NZ_JAOVQN010000003.1"/>
</dbReference>
<gene>
    <name evidence="1" type="ORF">OEZ49_05270</name>
</gene>